<keyword evidence="11" id="KW-1185">Reference proteome</keyword>
<dbReference type="GO" id="GO:0008270">
    <property type="term" value="F:zinc ion binding"/>
    <property type="evidence" value="ECO:0007669"/>
    <property type="project" value="UniProtKB-KW"/>
</dbReference>
<evidence type="ECO:0000313" key="10">
    <source>
        <dbReference type="EMBL" id="KAI9632258.1"/>
    </source>
</evidence>
<feature type="compositionally biased region" description="Pro residues" evidence="8">
    <location>
        <begin position="913"/>
        <end position="926"/>
    </location>
</feature>
<keyword evidence="5" id="KW-0863">Zinc-finger</keyword>
<dbReference type="AlphaFoldDB" id="A0AA38H0R6"/>
<protein>
    <recommendedName>
        <fullName evidence="9">RING-type domain-containing protein</fullName>
    </recommendedName>
</protein>
<reference evidence="10" key="1">
    <citation type="journal article" date="2022" name="G3 (Bethesda)">
        <title>High quality genome of the basidiomycete yeast Dioszegia hungarica PDD-24b-2 isolated from cloud water.</title>
        <authorList>
            <person name="Jarrige D."/>
            <person name="Haridas S."/>
            <person name="Bleykasten-Grosshans C."/>
            <person name="Joly M."/>
            <person name="Nadalig T."/>
            <person name="Sancelme M."/>
            <person name="Vuilleumier S."/>
            <person name="Grigoriev I.V."/>
            <person name="Amato P."/>
            <person name="Bringel F."/>
        </authorList>
    </citation>
    <scope>NUCLEOTIDE SEQUENCE</scope>
    <source>
        <strain evidence="10">PDD-24b-2</strain>
    </source>
</reference>
<comment type="caution">
    <text evidence="10">The sequence shown here is derived from an EMBL/GenBank/DDBJ whole genome shotgun (WGS) entry which is preliminary data.</text>
</comment>
<dbReference type="SMART" id="SM00647">
    <property type="entry name" value="IBR"/>
    <property type="match status" value="2"/>
</dbReference>
<evidence type="ECO:0000259" key="9">
    <source>
        <dbReference type="PROSITE" id="PS51873"/>
    </source>
</evidence>
<dbReference type="RefSeq" id="XP_052942035.1">
    <property type="nucleotide sequence ID" value="XM_053091152.1"/>
</dbReference>
<keyword evidence="3" id="KW-0479">Metal-binding</keyword>
<evidence type="ECO:0000256" key="2">
    <source>
        <dbReference type="ARBA" id="ARBA00022679"/>
    </source>
</evidence>
<dbReference type="InterPro" id="IPR013083">
    <property type="entry name" value="Znf_RING/FYVE/PHD"/>
</dbReference>
<keyword evidence="7" id="KW-0862">Zinc</keyword>
<dbReference type="GeneID" id="77730357"/>
<evidence type="ECO:0000256" key="6">
    <source>
        <dbReference type="ARBA" id="ARBA00022786"/>
    </source>
</evidence>
<organism evidence="10 11">
    <name type="scientific">Dioszegia hungarica</name>
    <dbReference type="NCBI Taxonomy" id="4972"/>
    <lineage>
        <taxon>Eukaryota</taxon>
        <taxon>Fungi</taxon>
        <taxon>Dikarya</taxon>
        <taxon>Basidiomycota</taxon>
        <taxon>Agaricomycotina</taxon>
        <taxon>Tremellomycetes</taxon>
        <taxon>Tremellales</taxon>
        <taxon>Bulleribasidiaceae</taxon>
        <taxon>Dioszegia</taxon>
    </lineage>
</organism>
<keyword evidence="6" id="KW-0833">Ubl conjugation pathway</keyword>
<dbReference type="InterPro" id="IPR002867">
    <property type="entry name" value="IBR_dom"/>
</dbReference>
<sequence length="1043" mass="112017">MAFAAQPANPANLSSVPHLNANLRPGPAPATAKVKARSKALLPFIDLSGPDLDPDFDFDNIRLPLLPPGPYLSSDAASDGMSDDVEVLDEAPVHMRKKQILIDLLSESEEEGEAEEDEKTPKAGPSRGRKRRASSSPPPVKAGKGRGAGPANAYTLGSAVNGTAGAAGRPVKRGRKPSGGNVFGGAEQPVAGPSRAAAAPVPAPREPMMHIAFGDEDAMEVPLGWGGLGVPERNLPAAAPVLAPAAARPAPLDQPQVPAAAAPPVALPPAPAAAPPAALHLLPAAVQPRIDPLPQPAQPEPRLATDFIPVVLEVLPDICTDWALERISNTMAMGKIDNPAMTVIQMAFDVVGGYPKAKKGEAGSSKSKVVDKVAEEAFRSVEYKKDERRGAFYDDQSQNLLLELLPMIPMPHVKAAFRTTGSLLAPAYFALLAQSQNADKPYIPLKVGRNAKGKAKGLLNEPYTEDEGADPNNPFVAQRKRDGRTMYDMERKWLADHLRREAEESDAQKAREMARAEALGNGGGMECGCCFTDELMENMFQCSEGHLFCRDCTTQYCETKLGEHSHAITCMDVSGCTSLFPDSELTRLLATKSLLLYHRLKQAAELKLANIDGLEACPRCDYSAIIDNPHEKLFRCMAPDCGTVSCRKCRRVEHLPKTCEENEAELRADKRHTVEDAMSEALIRKCPKPTCGKPFVKDGAGCNKIICNQCQTVSCYVCRKIITNGYAHFDQNPADYHAPRVSGKCILWDYGRVAETAEVVAARAAAQERARAAAEADGVAIADADLHVPPPPEVPHPHRPHHQAHHHHHHHHHQHVLDPIAAQFNAQYQGAADGPQLEALYRAQVQRLREGAFLAAEDQRRQMLQLDAIQAAQLRELPEGIANPGYNPAEARRLMAIFRAERAARDAAAAGLPAPPGPAAPVPAPAPAAAAAPGGRGVRVAPAVEPQPYPQPGQPVQPLGAEGLRYAANLAAQWQAVPALGDRVEDWRRFGEQQLERYGAAVHPDAAARAALPRPPIEVPARAPVPAPRVPRIARVKAEKRAK</sequence>
<dbReference type="Pfam" id="PF26200">
    <property type="entry name" value="Rcat_RNF216"/>
    <property type="match status" value="1"/>
</dbReference>
<gene>
    <name evidence="10" type="ORF">MKK02DRAFT_40562</name>
</gene>
<keyword evidence="2" id="KW-0808">Transferase</keyword>
<comment type="pathway">
    <text evidence="1">Protein modification; protein ubiquitination.</text>
</comment>
<feature type="compositionally biased region" description="Acidic residues" evidence="8">
    <location>
        <begin position="107"/>
        <end position="118"/>
    </location>
</feature>
<feature type="domain" description="RING-type" evidence="9">
    <location>
        <begin position="523"/>
        <end position="749"/>
    </location>
</feature>
<dbReference type="GO" id="GO:0016740">
    <property type="term" value="F:transferase activity"/>
    <property type="evidence" value="ECO:0007669"/>
    <property type="project" value="UniProtKB-KW"/>
</dbReference>
<dbReference type="InterPro" id="IPR047546">
    <property type="entry name" value="Rcat_RBR_RNF216"/>
</dbReference>
<dbReference type="Proteomes" id="UP001164286">
    <property type="component" value="Unassembled WGS sequence"/>
</dbReference>
<feature type="region of interest" description="Disordered" evidence="8">
    <location>
        <begin position="107"/>
        <end position="202"/>
    </location>
</feature>
<evidence type="ECO:0000256" key="1">
    <source>
        <dbReference type="ARBA" id="ARBA00004906"/>
    </source>
</evidence>
<evidence type="ECO:0000256" key="8">
    <source>
        <dbReference type="SAM" id="MobiDB-lite"/>
    </source>
</evidence>
<dbReference type="InterPro" id="IPR051628">
    <property type="entry name" value="LUBAC_E3_Ligases"/>
</dbReference>
<evidence type="ECO:0000256" key="4">
    <source>
        <dbReference type="ARBA" id="ARBA00022737"/>
    </source>
</evidence>
<feature type="compositionally biased region" description="Low complexity" evidence="8">
    <location>
        <begin position="189"/>
        <end position="200"/>
    </location>
</feature>
<evidence type="ECO:0000256" key="5">
    <source>
        <dbReference type="ARBA" id="ARBA00022771"/>
    </source>
</evidence>
<feature type="region of interest" description="Disordered" evidence="8">
    <location>
        <begin position="909"/>
        <end position="933"/>
    </location>
</feature>
<keyword evidence="4" id="KW-0677">Repeat</keyword>
<evidence type="ECO:0000313" key="11">
    <source>
        <dbReference type="Proteomes" id="UP001164286"/>
    </source>
</evidence>
<evidence type="ECO:0000256" key="3">
    <source>
        <dbReference type="ARBA" id="ARBA00022723"/>
    </source>
</evidence>
<dbReference type="SUPFAM" id="SSF57850">
    <property type="entry name" value="RING/U-box"/>
    <property type="match status" value="2"/>
</dbReference>
<dbReference type="PROSITE" id="PS51873">
    <property type="entry name" value="TRIAD"/>
    <property type="match status" value="1"/>
</dbReference>
<dbReference type="CDD" id="cd20353">
    <property type="entry name" value="Rcat_RBR_RNF216"/>
    <property type="match status" value="1"/>
</dbReference>
<dbReference type="InterPro" id="IPR047545">
    <property type="entry name" value="BRcat_RBR_RNF216"/>
</dbReference>
<dbReference type="EMBL" id="JAKWFO010000014">
    <property type="protein sequence ID" value="KAI9632258.1"/>
    <property type="molecule type" value="Genomic_DNA"/>
</dbReference>
<evidence type="ECO:0000256" key="7">
    <source>
        <dbReference type="ARBA" id="ARBA00022833"/>
    </source>
</evidence>
<feature type="region of interest" description="Disordered" evidence="8">
    <location>
        <begin position="1"/>
        <end position="28"/>
    </location>
</feature>
<dbReference type="PANTHER" id="PTHR22770:SF47">
    <property type="entry name" value="E3 UBIQUITIN-PROTEIN LIGASE RNF216"/>
    <property type="match status" value="1"/>
</dbReference>
<dbReference type="CDD" id="cd16630">
    <property type="entry name" value="RING-HC_RBR_RNF216"/>
    <property type="match status" value="1"/>
</dbReference>
<proteinExistence type="predicted"/>
<dbReference type="InterPro" id="IPR047544">
    <property type="entry name" value="RING-HC_RBR_RNF216"/>
</dbReference>
<dbReference type="PANTHER" id="PTHR22770">
    <property type="entry name" value="UBIQUITIN CONJUGATING ENZYME 7 INTERACTING PROTEIN-RELATED"/>
    <property type="match status" value="1"/>
</dbReference>
<dbReference type="Gene3D" id="3.30.40.10">
    <property type="entry name" value="Zinc/RING finger domain, C3HC4 (zinc finger)"/>
    <property type="match status" value="1"/>
</dbReference>
<accession>A0AA38H0R6</accession>
<name>A0AA38H0R6_9TREE</name>
<dbReference type="InterPro" id="IPR044066">
    <property type="entry name" value="TRIAD_supradom"/>
</dbReference>
<dbReference type="CDD" id="cd20339">
    <property type="entry name" value="BRcat_RBR_RNF216"/>
    <property type="match status" value="1"/>
</dbReference>
<feature type="compositionally biased region" description="Basic residues" evidence="8">
    <location>
        <begin position="797"/>
        <end position="814"/>
    </location>
</feature>
<feature type="region of interest" description="Disordered" evidence="8">
    <location>
        <begin position="787"/>
        <end position="816"/>
    </location>
</feature>